<dbReference type="GO" id="GO:0039693">
    <property type="term" value="P:viral DNA genome replication"/>
    <property type="evidence" value="ECO:0007669"/>
    <property type="project" value="UniProtKB-KW"/>
</dbReference>
<keyword evidence="1" id="KW-0540">Nuclease</keyword>
<proteinExistence type="predicted"/>
<dbReference type="InterPro" id="IPR012337">
    <property type="entry name" value="RNaseH-like_sf"/>
</dbReference>
<evidence type="ECO:0000256" key="3">
    <source>
        <dbReference type="ARBA" id="ARBA00023109"/>
    </source>
</evidence>
<evidence type="ECO:0000313" key="6">
    <source>
        <dbReference type="EMBL" id="CAB4211432.1"/>
    </source>
</evidence>
<protein>
    <submittedName>
        <fullName evidence="6">Uncharacterized protein</fullName>
    </submittedName>
</protein>
<dbReference type="Gene3D" id="3.30.420.10">
    <property type="entry name" value="Ribonuclease H-like superfamily/Ribonuclease H"/>
    <property type="match status" value="1"/>
</dbReference>
<dbReference type="InterPro" id="IPR043502">
    <property type="entry name" value="DNA/RNA_pol_sf"/>
</dbReference>
<dbReference type="SUPFAM" id="SSF56672">
    <property type="entry name" value="DNA/RNA polymerases"/>
    <property type="match status" value="1"/>
</dbReference>
<dbReference type="InterPro" id="IPR036397">
    <property type="entry name" value="RNaseH_sf"/>
</dbReference>
<dbReference type="EMBL" id="LR797374">
    <property type="protein sequence ID" value="CAB4211432.1"/>
    <property type="molecule type" value="Genomic_DNA"/>
</dbReference>
<keyword evidence="3" id="KW-1194">Viral DNA replication</keyword>
<dbReference type="SUPFAM" id="SSF53098">
    <property type="entry name" value="Ribonuclease H-like"/>
    <property type="match status" value="1"/>
</dbReference>
<organism evidence="6">
    <name type="scientific">uncultured Caudovirales phage</name>
    <dbReference type="NCBI Taxonomy" id="2100421"/>
    <lineage>
        <taxon>Viruses</taxon>
        <taxon>Duplodnaviria</taxon>
        <taxon>Heunggongvirae</taxon>
        <taxon>Uroviricota</taxon>
        <taxon>Caudoviricetes</taxon>
        <taxon>Peduoviridae</taxon>
        <taxon>Maltschvirus</taxon>
        <taxon>Maltschvirus maltsch</taxon>
    </lineage>
</organism>
<gene>
    <name evidence="4" type="ORF">UFOVP1077_46</name>
    <name evidence="5" type="ORF">UFOVP1316_34</name>
    <name evidence="6" type="ORF">UFOVP1428_43</name>
</gene>
<dbReference type="GO" id="GO:0004518">
    <property type="term" value="F:nuclease activity"/>
    <property type="evidence" value="ECO:0007669"/>
    <property type="project" value="UniProtKB-KW"/>
</dbReference>
<dbReference type="Gene3D" id="3.90.1600.10">
    <property type="entry name" value="Palm domain of DNA polymerase"/>
    <property type="match status" value="1"/>
</dbReference>
<dbReference type="EMBL" id="LR797268">
    <property type="protein sequence ID" value="CAB4197829.1"/>
    <property type="molecule type" value="Genomic_DNA"/>
</dbReference>
<evidence type="ECO:0000313" key="5">
    <source>
        <dbReference type="EMBL" id="CAB4197829.1"/>
    </source>
</evidence>
<keyword evidence="3" id="KW-0235">DNA replication</keyword>
<evidence type="ECO:0000313" key="4">
    <source>
        <dbReference type="EMBL" id="CAB4183211.1"/>
    </source>
</evidence>
<dbReference type="GO" id="GO:0016787">
    <property type="term" value="F:hydrolase activity"/>
    <property type="evidence" value="ECO:0007669"/>
    <property type="project" value="UniProtKB-KW"/>
</dbReference>
<sequence>MKTLILDTEVFWNYYLVAFRNVDTCKVTTFEMREGEKLDVATIKKILAGFRIVTFNGIHYDLPLLSLALEGADCKKIKKASDAIIKQGLKHWQFYQQFGCNELPVNHVDLIELAIGRVSLKVYGGRLHAPKLQDCPVDFEAPLPEDMIPQVRDYCVNDLETTERLFEKLLPQIELREEMGEEYQLDLRSKSDAQIAEAVIKSEIEEITGKKAGRNPVEPGTEFMYDVPHWVTFNTPAMREVLEIVKRATFKVTDKGAVEMPVELAGLTVEIGEGRYRMGIGGLHSTEESHSIEAIPGTTHILDRDVASYYPNLIVNCGIYPEHLGPIFLEVYGNILKRRLAAKRGGNTVMADVLKIVLNGTFGKLGNKYSVIYSPKLMIQVTMTGQLALLMLIEDLNEVGIEVVSANTDGVTSMVHAQCREPFTRIVEAWELNCGLETEEKEYRQLHSRDVNNYLAIKMDGSTKGKGVYADEGLSKNPQANVCTRAVVEFLRDGRSIESTICSSTDIREFVVVRGVKGGGMFGEEFLGKAVRWYYSTKTRDRCIQYKTNGNKVAGSDGAQPCMQLPESFPSDVDFNWYVAKARAQLKELGVEPA</sequence>
<dbReference type="GO" id="GO:0003676">
    <property type="term" value="F:nucleic acid binding"/>
    <property type="evidence" value="ECO:0007669"/>
    <property type="project" value="InterPro"/>
</dbReference>
<dbReference type="EMBL" id="LR797030">
    <property type="protein sequence ID" value="CAB4183211.1"/>
    <property type="molecule type" value="Genomic_DNA"/>
</dbReference>
<evidence type="ECO:0000256" key="1">
    <source>
        <dbReference type="ARBA" id="ARBA00022722"/>
    </source>
</evidence>
<name>A0A6J5SD12_9CAUD</name>
<evidence type="ECO:0000256" key="2">
    <source>
        <dbReference type="ARBA" id="ARBA00022801"/>
    </source>
</evidence>
<keyword evidence="2" id="KW-0378">Hydrolase</keyword>
<dbReference type="InterPro" id="IPR023211">
    <property type="entry name" value="DNA_pol_palm_dom_sf"/>
</dbReference>
<reference evidence="6" key="1">
    <citation type="submission" date="2020-05" db="EMBL/GenBank/DDBJ databases">
        <authorList>
            <person name="Chiriac C."/>
            <person name="Salcher M."/>
            <person name="Ghai R."/>
            <person name="Kavagutti S V."/>
        </authorList>
    </citation>
    <scope>NUCLEOTIDE SEQUENCE</scope>
</reference>
<accession>A0A6J5SD12</accession>